<keyword evidence="1" id="KW-0472">Membrane</keyword>
<evidence type="ECO:0000313" key="4">
    <source>
        <dbReference type="Proteomes" id="UP000229612"/>
    </source>
</evidence>
<feature type="domain" description="DUF2914" evidence="2">
    <location>
        <begin position="284"/>
        <end position="351"/>
    </location>
</feature>
<gene>
    <name evidence="3" type="ORF">COU14_00490</name>
</gene>
<evidence type="ECO:0000256" key="1">
    <source>
        <dbReference type="SAM" id="Phobius"/>
    </source>
</evidence>
<feature type="transmembrane region" description="Helical" evidence="1">
    <location>
        <begin position="108"/>
        <end position="124"/>
    </location>
</feature>
<dbReference type="EMBL" id="PFBG01000006">
    <property type="protein sequence ID" value="PIR86127.1"/>
    <property type="molecule type" value="Genomic_DNA"/>
</dbReference>
<dbReference type="Pfam" id="PF11141">
    <property type="entry name" value="DUF2914"/>
    <property type="match status" value="1"/>
</dbReference>
<sequence length="365" mass="41788">MNSRLKAITNSKSFLQVKRHWLTIAFLAGFITDLILLNKVDSLVDNLVLLFYVLLAMTGIIFLYASAAGKMPEGLNGYVKTYSPLILQYAFGGLLSGMLIFYGRSASLVDSWPFLLLIAVIIYLNETVRERSGRLVLTLSMFFIGLFSYVILVVPTFTGLMGAWIFVGSGILSLIIMAIFLWCLRFVIPNFLALQMRLVVFSLGTIFVLLNFLYFLNIIPPIPLSIKDIGIYHSVVRFENGDYQLKYEDGSWWHFWKRSDTTFHPEPGGNAFCFTRVFTPTRLDTEVYHRWEYYDQEEGWVTHARVHYPIFGGRDNGYRGYTQIGSVRDGKWRCTVETARGQVLGREKFEIDSTQSPDDLVTRVD</sequence>
<keyword evidence="1" id="KW-1133">Transmembrane helix</keyword>
<feature type="transmembrane region" description="Helical" evidence="1">
    <location>
        <begin position="163"/>
        <end position="184"/>
    </location>
</feature>
<dbReference type="InterPro" id="IPR022606">
    <property type="entry name" value="DUF2914"/>
</dbReference>
<feature type="transmembrane region" description="Helical" evidence="1">
    <location>
        <begin position="49"/>
        <end position="69"/>
    </location>
</feature>
<feature type="transmembrane region" description="Helical" evidence="1">
    <location>
        <begin position="196"/>
        <end position="216"/>
    </location>
</feature>
<feature type="transmembrane region" description="Helical" evidence="1">
    <location>
        <begin position="81"/>
        <end position="102"/>
    </location>
</feature>
<comment type="caution">
    <text evidence="3">The sequence shown here is derived from an EMBL/GenBank/DDBJ whole genome shotgun (WGS) entry which is preliminary data.</text>
</comment>
<evidence type="ECO:0000259" key="2">
    <source>
        <dbReference type="Pfam" id="PF11141"/>
    </source>
</evidence>
<keyword evidence="1" id="KW-0812">Transmembrane</keyword>
<protein>
    <recommendedName>
        <fullName evidence="2">DUF2914 domain-containing protein</fullName>
    </recommendedName>
</protein>
<reference evidence="4" key="1">
    <citation type="submission" date="2017-09" db="EMBL/GenBank/DDBJ databases">
        <title>Depth-based differentiation of microbial function through sediment-hosted aquifers and enrichment of novel symbionts in the deep terrestrial subsurface.</title>
        <authorList>
            <person name="Probst A.J."/>
            <person name="Ladd B."/>
            <person name="Jarett J.K."/>
            <person name="Geller-Mcgrath D.E."/>
            <person name="Sieber C.M.K."/>
            <person name="Emerson J.B."/>
            <person name="Anantharaman K."/>
            <person name="Thomas B.C."/>
            <person name="Malmstrom R."/>
            <person name="Stieglmeier M."/>
            <person name="Klingl A."/>
            <person name="Woyke T."/>
            <person name="Ryan C.M."/>
            <person name="Banfield J.F."/>
        </authorList>
    </citation>
    <scope>NUCLEOTIDE SEQUENCE [LARGE SCALE GENOMIC DNA]</scope>
</reference>
<dbReference type="AlphaFoldDB" id="A0A2H0UI94"/>
<organism evidence="3 4">
    <name type="scientific">Candidatus Kaiserbacteria bacterium CG10_big_fil_rev_8_21_14_0_10_44_10</name>
    <dbReference type="NCBI Taxonomy" id="1974606"/>
    <lineage>
        <taxon>Bacteria</taxon>
        <taxon>Candidatus Kaiseribacteriota</taxon>
    </lineage>
</organism>
<feature type="transmembrane region" description="Helical" evidence="1">
    <location>
        <begin position="21"/>
        <end position="37"/>
    </location>
</feature>
<proteinExistence type="predicted"/>
<evidence type="ECO:0000313" key="3">
    <source>
        <dbReference type="EMBL" id="PIR86127.1"/>
    </source>
</evidence>
<accession>A0A2H0UI94</accession>
<dbReference type="Proteomes" id="UP000229612">
    <property type="component" value="Unassembled WGS sequence"/>
</dbReference>
<name>A0A2H0UI94_9BACT</name>
<feature type="transmembrane region" description="Helical" evidence="1">
    <location>
        <begin position="136"/>
        <end position="157"/>
    </location>
</feature>